<reference evidence="1" key="1">
    <citation type="submission" date="2020-08" db="EMBL/GenBank/DDBJ databases">
        <title>Genomic Encyclopedia of Type Strains, Phase IV (KMG-V): Genome sequencing to study the core and pangenomes of soil and plant-associated prokaryotes.</title>
        <authorList>
            <person name="Whitman W."/>
        </authorList>
    </citation>
    <scope>NUCLEOTIDE SEQUENCE</scope>
    <source>
        <strain evidence="1">M8UP15</strain>
    </source>
</reference>
<keyword evidence="2" id="KW-1185">Reference proteome</keyword>
<evidence type="ECO:0000313" key="1">
    <source>
        <dbReference type="EMBL" id="MBB5342008.1"/>
    </source>
</evidence>
<protein>
    <submittedName>
        <fullName evidence="1">SagB-type dehydrogenase family enzyme</fullName>
    </submittedName>
</protein>
<gene>
    <name evidence="1" type="ORF">HDF13_004397</name>
</gene>
<sequence length="316" mass="34563">MPPEILRTEDEEPKEADMAFDAAIYQNSFVEFDHSFRSTGFRSSSQRFEAGFRPDSEPNVSEWFLCNTRLCRGDRETEHSIASYFTDVSSLMLSMLGRRRSSAAQVPLGKHVPIRMMLSEAIARRRTVRGFTGDAIDFAHLSTILVAGNGITTKAKVDLATGETVNYRYRATASAGGLYPIEAIVAVCNVRGLKRGIYRHDPLTHTLEQMMNADAVPKLLDTICLPENVVSLSRAGAVVLLVGHPWRSMRKYGPRGMRFVFIEAGGIAQNYALASSALGYACVPCASIYDDEVHNLLGIDGVTAALAHSVILGCPG</sequence>
<name>A0ACC5P575_9BACT</name>
<accession>A0ACC5P575</accession>
<comment type="caution">
    <text evidence="1">The sequence shown here is derived from an EMBL/GenBank/DDBJ whole genome shotgun (WGS) entry which is preliminary data.</text>
</comment>
<organism evidence="1 2">
    <name type="scientific">Tunturiibacter gelidiferens</name>
    <dbReference type="NCBI Taxonomy" id="3069689"/>
    <lineage>
        <taxon>Bacteria</taxon>
        <taxon>Pseudomonadati</taxon>
        <taxon>Acidobacteriota</taxon>
        <taxon>Terriglobia</taxon>
        <taxon>Terriglobales</taxon>
        <taxon>Acidobacteriaceae</taxon>
        <taxon>Tunturiibacter</taxon>
    </lineage>
</organism>
<dbReference type="Proteomes" id="UP000569005">
    <property type="component" value="Unassembled WGS sequence"/>
</dbReference>
<evidence type="ECO:0000313" key="2">
    <source>
        <dbReference type="Proteomes" id="UP000569005"/>
    </source>
</evidence>
<dbReference type="EMBL" id="JACHEA010000003">
    <property type="protein sequence ID" value="MBB5342008.1"/>
    <property type="molecule type" value="Genomic_DNA"/>
</dbReference>
<proteinExistence type="predicted"/>